<comment type="subcellular location">
    <subcellularLocation>
        <location evidence="1">Membrane</location>
    </subcellularLocation>
</comment>
<dbReference type="GO" id="GO:0007411">
    <property type="term" value="P:axon guidance"/>
    <property type="evidence" value="ECO:0007669"/>
    <property type="project" value="TreeGrafter"/>
</dbReference>
<evidence type="ECO:0000259" key="9">
    <source>
        <dbReference type="PROSITE" id="PS51551"/>
    </source>
</evidence>
<feature type="domain" description="Ephrin RBD" evidence="9">
    <location>
        <begin position="30"/>
        <end position="186"/>
    </location>
</feature>
<keyword evidence="2 8" id="KW-0732">Signal</keyword>
<feature type="chain" id="PRO_5018196952" description="Ephrin RBD domain-containing protein" evidence="8">
    <location>
        <begin position="30"/>
        <end position="245"/>
    </location>
</feature>
<dbReference type="EMBL" id="RCHS01000065">
    <property type="protein sequence ID" value="RMX61239.1"/>
    <property type="molecule type" value="Genomic_DNA"/>
</dbReference>
<reference evidence="10 11" key="1">
    <citation type="journal article" date="2018" name="Sci. Rep.">
        <title>Comparative analysis of the Pocillopora damicornis genome highlights role of immune system in coral evolution.</title>
        <authorList>
            <person name="Cunning R."/>
            <person name="Bay R.A."/>
            <person name="Gillette P."/>
            <person name="Baker A.C."/>
            <person name="Traylor-Knowles N."/>
        </authorList>
    </citation>
    <scope>NUCLEOTIDE SEQUENCE [LARGE SCALE GENOMIC DNA]</scope>
    <source>
        <strain evidence="10">RSMAS</strain>
        <tissue evidence="10">Whole animal</tissue>
    </source>
</reference>
<comment type="caution">
    <text evidence="6">Lacks conserved residue(s) required for the propagation of feature annotation.</text>
</comment>
<dbReference type="SUPFAM" id="SSF49503">
    <property type="entry name" value="Cupredoxins"/>
    <property type="match status" value="1"/>
</dbReference>
<keyword evidence="7" id="KW-0812">Transmembrane</keyword>
<evidence type="ECO:0000256" key="8">
    <source>
        <dbReference type="SAM" id="SignalP"/>
    </source>
</evidence>
<evidence type="ECO:0000256" key="2">
    <source>
        <dbReference type="ARBA" id="ARBA00022729"/>
    </source>
</evidence>
<feature type="transmembrane region" description="Helical" evidence="7">
    <location>
        <begin position="154"/>
        <end position="180"/>
    </location>
</feature>
<dbReference type="OrthoDB" id="5979659at2759"/>
<feature type="signal peptide" evidence="8">
    <location>
        <begin position="1"/>
        <end position="29"/>
    </location>
</feature>
<dbReference type="PANTHER" id="PTHR11304:SF29">
    <property type="entry name" value="EPHRIN"/>
    <property type="match status" value="1"/>
</dbReference>
<evidence type="ECO:0000313" key="10">
    <source>
        <dbReference type="EMBL" id="RMX61239.1"/>
    </source>
</evidence>
<dbReference type="Pfam" id="PF00812">
    <property type="entry name" value="Ephrin"/>
    <property type="match status" value="1"/>
</dbReference>
<dbReference type="GO" id="GO:0046875">
    <property type="term" value="F:ephrin receptor binding"/>
    <property type="evidence" value="ECO:0007669"/>
    <property type="project" value="TreeGrafter"/>
</dbReference>
<protein>
    <recommendedName>
        <fullName evidence="9">Ephrin RBD domain-containing protein</fullName>
    </recommendedName>
</protein>
<dbReference type="Gene3D" id="2.60.40.420">
    <property type="entry name" value="Cupredoxins - blue copper proteins"/>
    <property type="match status" value="1"/>
</dbReference>
<gene>
    <name evidence="10" type="ORF">pdam_00007384</name>
</gene>
<dbReference type="GO" id="GO:0048013">
    <property type="term" value="P:ephrin receptor signaling pathway"/>
    <property type="evidence" value="ECO:0007669"/>
    <property type="project" value="TreeGrafter"/>
</dbReference>
<evidence type="ECO:0000256" key="6">
    <source>
        <dbReference type="PROSITE-ProRule" id="PRU00884"/>
    </source>
</evidence>
<comment type="caution">
    <text evidence="10">The sequence shown here is derived from an EMBL/GenBank/DDBJ whole genome shotgun (WGS) entry which is preliminary data.</text>
</comment>
<proteinExistence type="inferred from homology"/>
<name>A0A3M6V5U2_POCDA</name>
<keyword evidence="11" id="KW-1185">Reference proteome</keyword>
<dbReference type="AlphaFoldDB" id="A0A3M6V5U2"/>
<evidence type="ECO:0000256" key="3">
    <source>
        <dbReference type="ARBA" id="ARBA00023136"/>
    </source>
</evidence>
<keyword evidence="7" id="KW-1133">Transmembrane helix</keyword>
<evidence type="ECO:0000256" key="7">
    <source>
        <dbReference type="SAM" id="Phobius"/>
    </source>
</evidence>
<dbReference type="PROSITE" id="PS51551">
    <property type="entry name" value="EPHRIN_RBD_2"/>
    <property type="match status" value="1"/>
</dbReference>
<dbReference type="Proteomes" id="UP000275408">
    <property type="component" value="Unassembled WGS sequence"/>
</dbReference>
<evidence type="ECO:0000256" key="1">
    <source>
        <dbReference type="ARBA" id="ARBA00004370"/>
    </source>
</evidence>
<dbReference type="STRING" id="46731.A0A3M6V5U2"/>
<dbReference type="GO" id="GO:0005886">
    <property type="term" value="C:plasma membrane"/>
    <property type="evidence" value="ECO:0007669"/>
    <property type="project" value="TreeGrafter"/>
</dbReference>
<keyword evidence="4" id="KW-1015">Disulfide bond</keyword>
<evidence type="ECO:0000256" key="4">
    <source>
        <dbReference type="ARBA" id="ARBA00023157"/>
    </source>
</evidence>
<sequence>MPLAPMESCGHRLTIICFCFFLLVTGSVAEILPSILWNSENPFFNNLHERTRNVMEFDQLSIICPTLVDYPIKRTTTYLKDLLYENVYMVDKKGYDNCNATGGLSVLSCNDPVGHIYYRVVFQPHTVNPNDPKFEKGKEYYFINNSGDKLQLNIGLFVGICSIVFIVGIFVGGIIAILVFRVSRRKSKTNIRDNVVYDISQLHTPHEDQALLPIQQAKCQREETFRLDATTELLVPKSLDPQCSQ</sequence>
<dbReference type="PANTHER" id="PTHR11304">
    <property type="entry name" value="EPHRIN"/>
    <property type="match status" value="1"/>
</dbReference>
<organism evidence="10 11">
    <name type="scientific">Pocillopora damicornis</name>
    <name type="common">Cauliflower coral</name>
    <name type="synonym">Millepora damicornis</name>
    <dbReference type="NCBI Taxonomy" id="46731"/>
    <lineage>
        <taxon>Eukaryota</taxon>
        <taxon>Metazoa</taxon>
        <taxon>Cnidaria</taxon>
        <taxon>Anthozoa</taxon>
        <taxon>Hexacorallia</taxon>
        <taxon>Scleractinia</taxon>
        <taxon>Astrocoeniina</taxon>
        <taxon>Pocilloporidae</taxon>
        <taxon>Pocillopora</taxon>
    </lineage>
</organism>
<evidence type="ECO:0000256" key="5">
    <source>
        <dbReference type="ARBA" id="ARBA00023180"/>
    </source>
</evidence>
<evidence type="ECO:0000313" key="11">
    <source>
        <dbReference type="Proteomes" id="UP000275408"/>
    </source>
</evidence>
<keyword evidence="5" id="KW-0325">Glycoprotein</keyword>
<keyword evidence="3 7" id="KW-0472">Membrane</keyword>
<accession>A0A3M6V5U2</accession>
<dbReference type="InterPro" id="IPR008972">
    <property type="entry name" value="Cupredoxin"/>
</dbReference>
<dbReference type="InterPro" id="IPR001799">
    <property type="entry name" value="Ephrin_RBD"/>
</dbReference>
<dbReference type="InterPro" id="IPR031328">
    <property type="entry name" value="Ephrin"/>
</dbReference>
<comment type="similarity">
    <text evidence="6">Belongs to the ephrin family.</text>
</comment>